<evidence type="ECO:0000313" key="2">
    <source>
        <dbReference type="Proteomes" id="UP001302602"/>
    </source>
</evidence>
<name>A0AAN6U6R2_9PEZI</name>
<dbReference type="AlphaFoldDB" id="A0AAN6U6R2"/>
<dbReference type="GeneID" id="87827811"/>
<reference evidence="1" key="1">
    <citation type="journal article" date="2023" name="Mol. Phylogenet. Evol.">
        <title>Genome-scale phylogeny and comparative genomics of the fungal order Sordariales.</title>
        <authorList>
            <person name="Hensen N."/>
            <person name="Bonometti L."/>
            <person name="Westerberg I."/>
            <person name="Brannstrom I.O."/>
            <person name="Guillou S."/>
            <person name="Cros-Aarteil S."/>
            <person name="Calhoun S."/>
            <person name="Haridas S."/>
            <person name="Kuo A."/>
            <person name="Mondo S."/>
            <person name="Pangilinan J."/>
            <person name="Riley R."/>
            <person name="LaButti K."/>
            <person name="Andreopoulos B."/>
            <person name="Lipzen A."/>
            <person name="Chen C."/>
            <person name="Yan M."/>
            <person name="Daum C."/>
            <person name="Ng V."/>
            <person name="Clum A."/>
            <person name="Steindorff A."/>
            <person name="Ohm R.A."/>
            <person name="Martin F."/>
            <person name="Silar P."/>
            <person name="Natvig D.O."/>
            <person name="Lalanne C."/>
            <person name="Gautier V."/>
            <person name="Ament-Velasquez S.L."/>
            <person name="Kruys A."/>
            <person name="Hutchinson M.I."/>
            <person name="Powell A.J."/>
            <person name="Barry K."/>
            <person name="Miller A.N."/>
            <person name="Grigoriev I.V."/>
            <person name="Debuchy R."/>
            <person name="Gladieux P."/>
            <person name="Hiltunen Thoren M."/>
            <person name="Johannesson H."/>
        </authorList>
    </citation>
    <scope>NUCLEOTIDE SEQUENCE</scope>
    <source>
        <strain evidence="1">CBS 731.68</strain>
    </source>
</reference>
<comment type="caution">
    <text evidence="1">The sequence shown here is derived from an EMBL/GenBank/DDBJ whole genome shotgun (WGS) entry which is preliminary data.</text>
</comment>
<dbReference type="Proteomes" id="UP001302602">
    <property type="component" value="Unassembled WGS sequence"/>
</dbReference>
<sequence length="349" mass="39113">MAPITRGDGRTMARIFGRASRKPFDGCSGVVLECCQRSSTDMIRAKNDCFQVFGPFGSVSISGPLLPGAGRMMSISIIYDITTPFPNVEGPRTITVSKGFRFRIPPNRILYSFRERMKDRHSNSLLGLRLFMSLPDKYYIKRSIIFNLTSPVSYLSRYGLVNLEHLRTLASTGSNPDILKHLLPLCHEREWYLLGPNPMSRTFSVNRVTNRVLTSRSPPTYTPMRTFLEDHLEAKSYLDSQVNHDPEKLFIMDPTETLPHSCGGAVEASSNGVRFRFQFSHLPKSSLRLETKKGEATGGDERIGGGAGRGEVEQAPACVEQQGGRHPYQISFHEVSNRSRAVAIPRLWT</sequence>
<keyword evidence="2" id="KW-1185">Reference proteome</keyword>
<gene>
    <name evidence="1" type="ORF">N657DRAFT_631241</name>
</gene>
<evidence type="ECO:0000313" key="1">
    <source>
        <dbReference type="EMBL" id="KAK4127422.1"/>
    </source>
</evidence>
<proteinExistence type="predicted"/>
<dbReference type="EMBL" id="MU853224">
    <property type="protein sequence ID" value="KAK4127422.1"/>
    <property type="molecule type" value="Genomic_DNA"/>
</dbReference>
<accession>A0AAN6U6R2</accession>
<dbReference type="RefSeq" id="XP_062651193.1">
    <property type="nucleotide sequence ID" value="XM_062791042.1"/>
</dbReference>
<protein>
    <submittedName>
        <fullName evidence="1">Uncharacterized protein</fullName>
    </submittedName>
</protein>
<organism evidence="1 2">
    <name type="scientific">Parathielavia appendiculata</name>
    <dbReference type="NCBI Taxonomy" id="2587402"/>
    <lineage>
        <taxon>Eukaryota</taxon>
        <taxon>Fungi</taxon>
        <taxon>Dikarya</taxon>
        <taxon>Ascomycota</taxon>
        <taxon>Pezizomycotina</taxon>
        <taxon>Sordariomycetes</taxon>
        <taxon>Sordariomycetidae</taxon>
        <taxon>Sordariales</taxon>
        <taxon>Chaetomiaceae</taxon>
        <taxon>Parathielavia</taxon>
    </lineage>
</organism>
<reference evidence="1" key="2">
    <citation type="submission" date="2023-05" db="EMBL/GenBank/DDBJ databases">
        <authorList>
            <consortium name="Lawrence Berkeley National Laboratory"/>
            <person name="Steindorff A."/>
            <person name="Hensen N."/>
            <person name="Bonometti L."/>
            <person name="Westerberg I."/>
            <person name="Brannstrom I.O."/>
            <person name="Guillou S."/>
            <person name="Cros-Aarteil S."/>
            <person name="Calhoun S."/>
            <person name="Haridas S."/>
            <person name="Kuo A."/>
            <person name="Mondo S."/>
            <person name="Pangilinan J."/>
            <person name="Riley R."/>
            <person name="Labutti K."/>
            <person name="Andreopoulos B."/>
            <person name="Lipzen A."/>
            <person name="Chen C."/>
            <person name="Yanf M."/>
            <person name="Daum C."/>
            <person name="Ng V."/>
            <person name="Clum A."/>
            <person name="Ohm R."/>
            <person name="Martin F."/>
            <person name="Silar P."/>
            <person name="Natvig D."/>
            <person name="Lalanne C."/>
            <person name="Gautier V."/>
            <person name="Ament-Velasquez S.L."/>
            <person name="Kruys A."/>
            <person name="Hutchinson M.I."/>
            <person name="Powell A.J."/>
            <person name="Barry K."/>
            <person name="Miller A.N."/>
            <person name="Grigoriev I.V."/>
            <person name="Debuchy R."/>
            <person name="Gladieux P."/>
            <person name="Thoren M.H."/>
            <person name="Johannesson H."/>
        </authorList>
    </citation>
    <scope>NUCLEOTIDE SEQUENCE</scope>
    <source>
        <strain evidence="1">CBS 731.68</strain>
    </source>
</reference>